<feature type="compositionally biased region" description="Low complexity" evidence="1">
    <location>
        <begin position="184"/>
        <end position="206"/>
    </location>
</feature>
<dbReference type="Proteomes" id="UP001597308">
    <property type="component" value="Unassembled WGS sequence"/>
</dbReference>
<feature type="signal peptide" evidence="2">
    <location>
        <begin position="1"/>
        <end position="26"/>
    </location>
</feature>
<feature type="compositionally biased region" description="Polar residues" evidence="1">
    <location>
        <begin position="139"/>
        <end position="151"/>
    </location>
</feature>
<reference evidence="4" key="1">
    <citation type="journal article" date="2019" name="Int. J. Syst. Evol. Microbiol.">
        <title>The Global Catalogue of Microorganisms (GCM) 10K type strain sequencing project: providing services to taxonomists for standard genome sequencing and annotation.</title>
        <authorList>
            <consortium name="The Broad Institute Genomics Platform"/>
            <consortium name="The Broad Institute Genome Sequencing Center for Infectious Disease"/>
            <person name="Wu L."/>
            <person name="Ma J."/>
        </authorList>
    </citation>
    <scope>NUCLEOTIDE SEQUENCE [LARGE SCALE GENOMIC DNA]</scope>
    <source>
        <strain evidence="4">KCTC 23707</strain>
    </source>
</reference>
<evidence type="ECO:0000313" key="3">
    <source>
        <dbReference type="EMBL" id="MFD1704406.1"/>
    </source>
</evidence>
<keyword evidence="4" id="KW-1185">Reference proteome</keyword>
<feature type="compositionally biased region" description="Basic and acidic residues" evidence="1">
    <location>
        <begin position="89"/>
        <end position="130"/>
    </location>
</feature>
<dbReference type="EMBL" id="JBHUER010000010">
    <property type="protein sequence ID" value="MFD1704406.1"/>
    <property type="molecule type" value="Genomic_DNA"/>
</dbReference>
<feature type="compositionally biased region" description="Polar residues" evidence="1">
    <location>
        <begin position="222"/>
        <end position="235"/>
    </location>
</feature>
<comment type="caution">
    <text evidence="3">The sequence shown here is derived from an EMBL/GenBank/DDBJ whole genome shotgun (WGS) entry which is preliminary data.</text>
</comment>
<protein>
    <recommendedName>
        <fullName evidence="5">DUF3035 domain-containing protein</fullName>
    </recommendedName>
</protein>
<feature type="compositionally biased region" description="Polar residues" evidence="1">
    <location>
        <begin position="173"/>
        <end position="182"/>
    </location>
</feature>
<feature type="chain" id="PRO_5045772541" description="DUF3035 domain-containing protein" evidence="2">
    <location>
        <begin position="27"/>
        <end position="250"/>
    </location>
</feature>
<gene>
    <name evidence="3" type="ORF">ACFSCV_15465</name>
</gene>
<evidence type="ECO:0000256" key="1">
    <source>
        <dbReference type="SAM" id="MobiDB-lite"/>
    </source>
</evidence>
<accession>A0ABW4KBF1</accession>
<feature type="region of interest" description="Disordered" evidence="1">
    <location>
        <begin position="59"/>
        <end position="237"/>
    </location>
</feature>
<evidence type="ECO:0000256" key="2">
    <source>
        <dbReference type="SAM" id="SignalP"/>
    </source>
</evidence>
<dbReference type="RefSeq" id="WP_378800465.1">
    <property type="nucleotide sequence ID" value="NZ_JBHUER010000010.1"/>
</dbReference>
<organism evidence="3 4">
    <name type="scientific">Methylopila henanensis</name>
    <dbReference type="NCBI Taxonomy" id="873516"/>
    <lineage>
        <taxon>Bacteria</taxon>
        <taxon>Pseudomonadati</taxon>
        <taxon>Pseudomonadota</taxon>
        <taxon>Alphaproteobacteria</taxon>
        <taxon>Hyphomicrobiales</taxon>
        <taxon>Methylopilaceae</taxon>
        <taxon>Methylopila</taxon>
    </lineage>
</organism>
<evidence type="ECO:0000313" key="4">
    <source>
        <dbReference type="Proteomes" id="UP001597308"/>
    </source>
</evidence>
<keyword evidence="2" id="KW-0732">Signal</keyword>
<proteinExistence type="predicted"/>
<sequence>MRHVTVRLAAAALAAAGLAVAHPAHAQDMGSNPITDLFDAFGMGDKEKPEIEYRERPALVPPSSVNQLPPPQAKGAVGQATGQWPSDPDVERRARQRAEADLPRTEQRSYRMGDRESRLDPSELKSRRVPSEAGVGGYTPTQGDNEISRLSPSELKSRRAVTRRDAGGYAPTQADNDISRLSPSEVSGRRAVSSSAEAAPAPVAPVGERKRLTDPPTGYLQPAQTAPYSGPQTAAAQDKAWYQKLNPFSN</sequence>
<name>A0ABW4KBF1_9HYPH</name>
<evidence type="ECO:0008006" key="5">
    <source>
        <dbReference type="Google" id="ProtNLM"/>
    </source>
</evidence>